<dbReference type="Proteomes" id="UP001500033">
    <property type="component" value="Unassembled WGS sequence"/>
</dbReference>
<evidence type="ECO:0000313" key="1">
    <source>
        <dbReference type="EMBL" id="GAA1000843.1"/>
    </source>
</evidence>
<sequence>MCLAAGVNADVLALLDSGDRRLHALLLYLAAGLDARWNASVTRGEHD</sequence>
<accession>A0ABN1SPL7</accession>
<reference evidence="1 2" key="1">
    <citation type="journal article" date="2019" name="Int. J. Syst. Evol. Microbiol.">
        <title>The Global Catalogue of Microorganisms (GCM) 10K type strain sequencing project: providing services to taxonomists for standard genome sequencing and annotation.</title>
        <authorList>
            <consortium name="The Broad Institute Genomics Platform"/>
            <consortium name="The Broad Institute Genome Sequencing Center for Infectious Disease"/>
            <person name="Wu L."/>
            <person name="Ma J."/>
        </authorList>
    </citation>
    <scope>NUCLEOTIDE SEQUENCE [LARGE SCALE GENOMIC DNA]</scope>
    <source>
        <strain evidence="1 2">JCM 11445</strain>
    </source>
</reference>
<organism evidence="1 2">
    <name type="scientific">Streptomyces rhizosphaericus</name>
    <dbReference type="NCBI Taxonomy" id="114699"/>
    <lineage>
        <taxon>Bacteria</taxon>
        <taxon>Bacillati</taxon>
        <taxon>Actinomycetota</taxon>
        <taxon>Actinomycetes</taxon>
        <taxon>Kitasatosporales</taxon>
        <taxon>Streptomycetaceae</taxon>
        <taxon>Streptomyces</taxon>
        <taxon>Streptomyces violaceusniger group</taxon>
    </lineage>
</organism>
<protein>
    <submittedName>
        <fullName evidence="1">Uncharacterized protein</fullName>
    </submittedName>
</protein>
<keyword evidence="2" id="KW-1185">Reference proteome</keyword>
<comment type="caution">
    <text evidence="1">The sequence shown here is derived from an EMBL/GenBank/DDBJ whole genome shotgun (WGS) entry which is preliminary data.</text>
</comment>
<proteinExistence type="predicted"/>
<evidence type="ECO:0000313" key="2">
    <source>
        <dbReference type="Proteomes" id="UP001500033"/>
    </source>
</evidence>
<name>A0ABN1SPL7_9ACTN</name>
<gene>
    <name evidence="1" type="ORF">GCM10009576_091240</name>
</gene>
<dbReference type="EMBL" id="BAAAIE010000117">
    <property type="protein sequence ID" value="GAA1000843.1"/>
    <property type="molecule type" value="Genomic_DNA"/>
</dbReference>